<dbReference type="InterPro" id="IPR052913">
    <property type="entry name" value="Glycopeptide_resist_protein"/>
</dbReference>
<protein>
    <recommendedName>
        <fullName evidence="4">Peptidoglycan binding domain-containing protein</fullName>
    </recommendedName>
</protein>
<evidence type="ECO:0000256" key="1">
    <source>
        <dbReference type="SAM" id="MobiDB-lite"/>
    </source>
</evidence>
<dbReference type="Pfam" id="PF04294">
    <property type="entry name" value="VanW"/>
    <property type="match status" value="1"/>
</dbReference>
<sequence length="321" mass="34998">FDAVNQALLQRTWHDDGIAAEVSLVTQQVEPNVKTGEVNNLGITEPLGTGFSVYKGSPANRIKNIRNAVKKLNGVLIKPGEEFSAIQYTQPYTAEAGYLPELVIKGDEIKPEIGGGLCQIGTTLFRMAMNSGMPITERRNHSLVVPYYNDLENGLPGTDATIYEPAPDFRFKNDTGNYVLVQTAVDFDTQELSFTLWGTSDGRSGSYTAPVVSRWIPHGETKIIKTDKLAPGEKKCQHAYRGADASFVYTRTLSDGTKEDRTFESHYRPLPEICLVGATPEELNPEPVECPEGTECPAPAPDSSAEPTPGEPPALEPVVVE</sequence>
<evidence type="ECO:0000313" key="2">
    <source>
        <dbReference type="EMBL" id="OGH65436.1"/>
    </source>
</evidence>
<comment type="caution">
    <text evidence="2">The sequence shown here is derived from an EMBL/GenBank/DDBJ whole genome shotgun (WGS) entry which is preliminary data.</text>
</comment>
<evidence type="ECO:0000313" key="3">
    <source>
        <dbReference type="Proteomes" id="UP000176282"/>
    </source>
</evidence>
<dbReference type="InterPro" id="IPR007391">
    <property type="entry name" value="Vancomycin_resist_VanW"/>
</dbReference>
<organism evidence="2 3">
    <name type="scientific">Candidatus Magasanikbacteria bacterium RIFCSPHIGHO2_02_FULL_47_14</name>
    <dbReference type="NCBI Taxonomy" id="1798680"/>
    <lineage>
        <taxon>Bacteria</taxon>
        <taxon>Candidatus Magasanikiibacteriota</taxon>
    </lineage>
</organism>
<feature type="region of interest" description="Disordered" evidence="1">
    <location>
        <begin position="280"/>
        <end position="321"/>
    </location>
</feature>
<proteinExistence type="predicted"/>
<dbReference type="AlphaFoldDB" id="A0A1F6M1D5"/>
<name>A0A1F6M1D5_9BACT</name>
<evidence type="ECO:0008006" key="4">
    <source>
        <dbReference type="Google" id="ProtNLM"/>
    </source>
</evidence>
<feature type="non-terminal residue" evidence="2">
    <location>
        <position position="1"/>
    </location>
</feature>
<dbReference type="Proteomes" id="UP000176282">
    <property type="component" value="Unassembled WGS sequence"/>
</dbReference>
<dbReference type="PANTHER" id="PTHR35788">
    <property type="entry name" value="EXPORTED PROTEIN-RELATED"/>
    <property type="match status" value="1"/>
</dbReference>
<dbReference type="EMBL" id="MFQB01000047">
    <property type="protein sequence ID" value="OGH65436.1"/>
    <property type="molecule type" value="Genomic_DNA"/>
</dbReference>
<gene>
    <name evidence="2" type="ORF">A3J66_02320</name>
</gene>
<reference evidence="2 3" key="1">
    <citation type="journal article" date="2016" name="Nat. Commun.">
        <title>Thousands of microbial genomes shed light on interconnected biogeochemical processes in an aquifer system.</title>
        <authorList>
            <person name="Anantharaman K."/>
            <person name="Brown C.T."/>
            <person name="Hug L.A."/>
            <person name="Sharon I."/>
            <person name="Castelle C.J."/>
            <person name="Probst A.J."/>
            <person name="Thomas B.C."/>
            <person name="Singh A."/>
            <person name="Wilkins M.J."/>
            <person name="Karaoz U."/>
            <person name="Brodie E.L."/>
            <person name="Williams K.H."/>
            <person name="Hubbard S.S."/>
            <person name="Banfield J.F."/>
        </authorList>
    </citation>
    <scope>NUCLEOTIDE SEQUENCE [LARGE SCALE GENOMIC DNA]</scope>
</reference>
<accession>A0A1F6M1D5</accession>
<dbReference type="PANTHER" id="PTHR35788:SF1">
    <property type="entry name" value="EXPORTED PROTEIN"/>
    <property type="match status" value="1"/>
</dbReference>